<dbReference type="InterPro" id="IPR049427">
    <property type="entry name" value="Acyl-ACP_TE_C"/>
</dbReference>
<dbReference type="Gene3D" id="3.10.129.10">
    <property type="entry name" value="Hotdog Thioesterase"/>
    <property type="match status" value="1"/>
</dbReference>
<feature type="domain" description="Acyl-ACP thioesterase-like C-terminal" evidence="1">
    <location>
        <begin position="1"/>
        <end position="104"/>
    </location>
</feature>
<dbReference type="Proteomes" id="UP001165190">
    <property type="component" value="Unassembled WGS sequence"/>
</dbReference>
<dbReference type="PANTHER" id="PTHR31727">
    <property type="entry name" value="OLEOYL-ACYL CARRIER PROTEIN THIOESTERASE 1, CHLOROPLASTIC"/>
    <property type="match status" value="1"/>
</dbReference>
<dbReference type="AlphaFoldDB" id="A0A9W7ME04"/>
<sequence>MNHHVNYVTYIGWVLESMPQETIDTHELASITLDYRRECLQDDVVDSLTSIEPTDGAETVSKLTGTNGSAVARKDDADCPMFLHLLRVSCDEQEINRGRTEWRKKHAR</sequence>
<organism evidence="2 3">
    <name type="scientific">Hibiscus trionum</name>
    <name type="common">Flower of an hour</name>
    <dbReference type="NCBI Taxonomy" id="183268"/>
    <lineage>
        <taxon>Eukaryota</taxon>
        <taxon>Viridiplantae</taxon>
        <taxon>Streptophyta</taxon>
        <taxon>Embryophyta</taxon>
        <taxon>Tracheophyta</taxon>
        <taxon>Spermatophyta</taxon>
        <taxon>Magnoliopsida</taxon>
        <taxon>eudicotyledons</taxon>
        <taxon>Gunneridae</taxon>
        <taxon>Pentapetalae</taxon>
        <taxon>rosids</taxon>
        <taxon>malvids</taxon>
        <taxon>Malvales</taxon>
        <taxon>Malvaceae</taxon>
        <taxon>Malvoideae</taxon>
        <taxon>Hibiscus</taxon>
    </lineage>
</organism>
<dbReference type="GO" id="GO:0016297">
    <property type="term" value="F:fatty acyl-[ACP] hydrolase activity"/>
    <property type="evidence" value="ECO:0007669"/>
    <property type="project" value="InterPro"/>
</dbReference>
<evidence type="ECO:0000259" key="1">
    <source>
        <dbReference type="Pfam" id="PF20791"/>
    </source>
</evidence>
<comment type="caution">
    <text evidence="2">The sequence shown here is derived from an EMBL/GenBank/DDBJ whole genome shotgun (WGS) entry which is preliminary data.</text>
</comment>
<dbReference type="OrthoDB" id="618395at2759"/>
<evidence type="ECO:0000313" key="3">
    <source>
        <dbReference type="Proteomes" id="UP001165190"/>
    </source>
</evidence>
<dbReference type="SUPFAM" id="SSF54637">
    <property type="entry name" value="Thioesterase/thiol ester dehydrase-isomerase"/>
    <property type="match status" value="1"/>
</dbReference>
<proteinExistence type="predicted"/>
<dbReference type="InterPro" id="IPR045023">
    <property type="entry name" value="FATA/B"/>
</dbReference>
<dbReference type="PANTHER" id="PTHR31727:SF6">
    <property type="entry name" value="OLEOYL-ACYL CARRIER PROTEIN THIOESTERASE 1, CHLOROPLASTIC"/>
    <property type="match status" value="1"/>
</dbReference>
<gene>
    <name evidence="2" type="ORF">HRI_003388400</name>
</gene>
<dbReference type="EMBL" id="BSYR01000030">
    <property type="protein sequence ID" value="GMI97191.1"/>
    <property type="molecule type" value="Genomic_DNA"/>
</dbReference>
<name>A0A9W7ME04_HIBTR</name>
<dbReference type="Pfam" id="PF20791">
    <property type="entry name" value="Acyl-ACP_TE_C"/>
    <property type="match status" value="1"/>
</dbReference>
<dbReference type="GO" id="GO:0000036">
    <property type="term" value="F:acyl carrier activity"/>
    <property type="evidence" value="ECO:0007669"/>
    <property type="project" value="TreeGrafter"/>
</dbReference>
<accession>A0A9W7ME04</accession>
<evidence type="ECO:0000313" key="2">
    <source>
        <dbReference type="EMBL" id="GMI97191.1"/>
    </source>
</evidence>
<keyword evidence="3" id="KW-1185">Reference proteome</keyword>
<dbReference type="InterPro" id="IPR029069">
    <property type="entry name" value="HotDog_dom_sf"/>
</dbReference>
<reference evidence="2" key="1">
    <citation type="submission" date="2023-05" db="EMBL/GenBank/DDBJ databases">
        <title>Genome and transcriptome analyses reveal genes involved in the formation of fine ridges on petal epidermal cells in Hibiscus trionum.</title>
        <authorList>
            <person name="Koshimizu S."/>
            <person name="Masuda S."/>
            <person name="Ishii T."/>
            <person name="Shirasu K."/>
            <person name="Hoshino A."/>
            <person name="Arita M."/>
        </authorList>
    </citation>
    <scope>NUCLEOTIDE SEQUENCE</scope>
    <source>
        <strain evidence="2">Hamamatsu line</strain>
    </source>
</reference>
<protein>
    <recommendedName>
        <fullName evidence="1">Acyl-ACP thioesterase-like C-terminal domain-containing protein</fullName>
    </recommendedName>
</protein>